<comment type="caution">
    <text evidence="1">The sequence shown here is derived from an EMBL/GenBank/DDBJ whole genome shotgun (WGS) entry which is preliminary data.</text>
</comment>
<dbReference type="Proteomes" id="UP000027170">
    <property type="component" value="Unassembled WGS sequence"/>
</dbReference>
<dbReference type="EMBL" id="JFZV01000016">
    <property type="protein sequence ID" value="KDN13886.1"/>
    <property type="molecule type" value="Genomic_DNA"/>
</dbReference>
<evidence type="ECO:0000313" key="1">
    <source>
        <dbReference type="EMBL" id="KDN13886.1"/>
    </source>
</evidence>
<organism evidence="1 2">
    <name type="scientific">Snodgrassella communis</name>
    <dbReference type="NCBI Taxonomy" id="2946699"/>
    <lineage>
        <taxon>Bacteria</taxon>
        <taxon>Pseudomonadati</taxon>
        <taxon>Pseudomonadota</taxon>
        <taxon>Betaproteobacteria</taxon>
        <taxon>Neisseriales</taxon>
        <taxon>Neisseriaceae</taxon>
        <taxon>Snodgrassella</taxon>
    </lineage>
</organism>
<proteinExistence type="predicted"/>
<gene>
    <name evidence="1" type="ORF">SALWKB29_2080</name>
</gene>
<accession>A0A836Z4M2</accession>
<evidence type="ECO:0000313" key="2">
    <source>
        <dbReference type="Proteomes" id="UP000027170"/>
    </source>
</evidence>
<dbReference type="AlphaFoldDB" id="A0A836Z4M2"/>
<reference evidence="1 2" key="1">
    <citation type="submission" date="2014-03" db="EMBL/GenBank/DDBJ databases">
        <title>The genomes of two eusocial bee gut symbionts.</title>
        <authorList>
            <person name="Kwong W.K."/>
            <person name="Engel P."/>
            <person name="Koch H."/>
            <person name="Moran N.A."/>
        </authorList>
    </citation>
    <scope>NUCLEOTIDE SEQUENCE [LARGE SCALE GENOMIC DNA]</scope>
    <source>
        <strain evidence="2">wkB29</strain>
    </source>
</reference>
<keyword evidence="2" id="KW-1185">Reference proteome</keyword>
<protein>
    <submittedName>
        <fullName evidence="1">Uncharacterized protein</fullName>
    </submittedName>
</protein>
<name>A0A836Z4M2_9NEIS</name>
<sequence length="39" mass="4655">MKFYIHRHHDECAEYTGEIIKKQTTDSEYQIGLVSLIKE</sequence>